<dbReference type="Proteomes" id="UP000198217">
    <property type="component" value="Chromosome I"/>
</dbReference>
<dbReference type="EMBL" id="LT607750">
    <property type="protein sequence ID" value="SCG44777.1"/>
    <property type="molecule type" value="Genomic_DNA"/>
</dbReference>
<dbReference type="PANTHER" id="PTHR30346">
    <property type="entry name" value="TRANSCRIPTIONAL DUAL REGULATOR HCAR-RELATED"/>
    <property type="match status" value="1"/>
</dbReference>
<dbReference type="GO" id="GO:0003677">
    <property type="term" value="F:DNA binding"/>
    <property type="evidence" value="ECO:0007669"/>
    <property type="project" value="UniProtKB-KW"/>
</dbReference>
<keyword evidence="4" id="KW-0804">Transcription</keyword>
<evidence type="ECO:0000256" key="2">
    <source>
        <dbReference type="ARBA" id="ARBA00023015"/>
    </source>
</evidence>
<accession>A0A1C5HFZ6</accession>
<evidence type="ECO:0000259" key="6">
    <source>
        <dbReference type="PROSITE" id="PS50931"/>
    </source>
</evidence>
<protein>
    <submittedName>
        <fullName evidence="7">DNA-binding transcriptional regulator, LysR family</fullName>
    </submittedName>
</protein>
<evidence type="ECO:0000256" key="4">
    <source>
        <dbReference type="ARBA" id="ARBA00023163"/>
    </source>
</evidence>
<dbReference type="SUPFAM" id="SSF46785">
    <property type="entry name" value="Winged helix' DNA-binding domain"/>
    <property type="match status" value="1"/>
</dbReference>
<dbReference type="PANTHER" id="PTHR30346:SF29">
    <property type="entry name" value="LYSR SUBSTRATE-BINDING"/>
    <property type="match status" value="1"/>
</dbReference>
<evidence type="ECO:0000313" key="7">
    <source>
        <dbReference type="EMBL" id="SCG44777.1"/>
    </source>
</evidence>
<dbReference type="InterPro" id="IPR000847">
    <property type="entry name" value="LysR_HTH_N"/>
</dbReference>
<dbReference type="InterPro" id="IPR036388">
    <property type="entry name" value="WH-like_DNA-bd_sf"/>
</dbReference>
<gene>
    <name evidence="7" type="ORF">GA0070609_1532</name>
</gene>
<dbReference type="GO" id="GO:0032993">
    <property type="term" value="C:protein-DNA complex"/>
    <property type="evidence" value="ECO:0007669"/>
    <property type="project" value="TreeGrafter"/>
</dbReference>
<evidence type="ECO:0000256" key="1">
    <source>
        <dbReference type="ARBA" id="ARBA00009437"/>
    </source>
</evidence>
<dbReference type="RefSeq" id="WP_088993149.1">
    <property type="nucleotide sequence ID" value="NZ_LT607750.1"/>
</dbReference>
<dbReference type="GO" id="GO:0003700">
    <property type="term" value="F:DNA-binding transcription factor activity"/>
    <property type="evidence" value="ECO:0007669"/>
    <property type="project" value="InterPro"/>
</dbReference>
<dbReference type="Pfam" id="PF03466">
    <property type="entry name" value="LysR_substrate"/>
    <property type="match status" value="1"/>
</dbReference>
<feature type="region of interest" description="Disordered" evidence="5">
    <location>
        <begin position="304"/>
        <end position="329"/>
    </location>
</feature>
<dbReference type="InterPro" id="IPR005119">
    <property type="entry name" value="LysR_subst-bd"/>
</dbReference>
<dbReference type="AlphaFoldDB" id="A0A1C5HFZ6"/>
<name>A0A1C5HFZ6_9ACTN</name>
<dbReference type="Gene3D" id="3.40.190.10">
    <property type="entry name" value="Periplasmic binding protein-like II"/>
    <property type="match status" value="2"/>
</dbReference>
<evidence type="ECO:0000313" key="8">
    <source>
        <dbReference type="Proteomes" id="UP000198217"/>
    </source>
</evidence>
<proteinExistence type="inferred from homology"/>
<dbReference type="InterPro" id="IPR036390">
    <property type="entry name" value="WH_DNA-bd_sf"/>
</dbReference>
<feature type="compositionally biased region" description="Basic and acidic residues" evidence="5">
    <location>
        <begin position="304"/>
        <end position="322"/>
    </location>
</feature>
<organism evidence="7 8">
    <name type="scientific">Micromonospora echinaurantiaca</name>
    <dbReference type="NCBI Taxonomy" id="47857"/>
    <lineage>
        <taxon>Bacteria</taxon>
        <taxon>Bacillati</taxon>
        <taxon>Actinomycetota</taxon>
        <taxon>Actinomycetes</taxon>
        <taxon>Micromonosporales</taxon>
        <taxon>Micromonosporaceae</taxon>
        <taxon>Micromonospora</taxon>
    </lineage>
</organism>
<keyword evidence="3 7" id="KW-0238">DNA-binding</keyword>
<feature type="domain" description="HTH lysR-type" evidence="6">
    <location>
        <begin position="1"/>
        <end position="60"/>
    </location>
</feature>
<comment type="similarity">
    <text evidence="1">Belongs to the LysR transcriptional regulatory family.</text>
</comment>
<keyword evidence="2" id="KW-0805">Transcription regulation</keyword>
<evidence type="ECO:0000256" key="3">
    <source>
        <dbReference type="ARBA" id="ARBA00023125"/>
    </source>
</evidence>
<evidence type="ECO:0000256" key="5">
    <source>
        <dbReference type="SAM" id="MobiDB-lite"/>
    </source>
</evidence>
<sequence>MRLNTARLEMLSLLDSLGTVRAVAAALHLSPSAVSAQLAVLETEARAELLRRTGRRVQLTTAGRTLARHARIILDQLKAAEADLAGASGQPAGPVRLAAFSSAIRTLVIPLAARLRQAYPQIDLDVSEVDPQASHPALRRGDYDVIVTADFIDGSMPLHPDVQAIPLLADAIVLVVPESQAGPDVPADVADFAEATWSIDLPGTYLSSLVTSTCRTAGFEPIVAGRFASYELLLAHVEAGLSVSLLPELAVDRRYHVATRPLRRPLTRHVYAAVRSRSALTAASQVVLDELCDVARAFADDWRDRSGSGRDVELDEGSERAQRAVARRR</sequence>
<reference evidence="7 8" key="1">
    <citation type="submission" date="2016-06" db="EMBL/GenBank/DDBJ databases">
        <authorList>
            <person name="Kjaerup R.B."/>
            <person name="Dalgaard T.S."/>
            <person name="Juul-Madsen H.R."/>
        </authorList>
    </citation>
    <scope>NUCLEOTIDE SEQUENCE [LARGE SCALE GENOMIC DNA]</scope>
    <source>
        <strain evidence="7 8">DSM 43904</strain>
    </source>
</reference>
<keyword evidence="8" id="KW-1185">Reference proteome</keyword>
<dbReference type="Gene3D" id="1.10.10.10">
    <property type="entry name" value="Winged helix-like DNA-binding domain superfamily/Winged helix DNA-binding domain"/>
    <property type="match status" value="1"/>
</dbReference>
<dbReference type="PROSITE" id="PS50931">
    <property type="entry name" value="HTH_LYSR"/>
    <property type="match status" value="1"/>
</dbReference>
<dbReference type="SUPFAM" id="SSF53850">
    <property type="entry name" value="Periplasmic binding protein-like II"/>
    <property type="match status" value="1"/>
</dbReference>
<dbReference type="Pfam" id="PF00126">
    <property type="entry name" value="HTH_1"/>
    <property type="match status" value="1"/>
</dbReference>